<dbReference type="InterPro" id="IPR013096">
    <property type="entry name" value="Cupin_2"/>
</dbReference>
<evidence type="ECO:0000259" key="2">
    <source>
        <dbReference type="Pfam" id="PF07883"/>
    </source>
</evidence>
<dbReference type="Gene3D" id="2.60.120.10">
    <property type="entry name" value="Jelly Rolls"/>
    <property type="match status" value="1"/>
</dbReference>
<gene>
    <name evidence="3" type="ORF">ACPOL_3829</name>
</gene>
<reference evidence="3" key="1">
    <citation type="journal article" date="2018" name="Front. Microbiol.">
        <title>Hydrolytic Capabilities as a Key to Environmental Success: Chitinolytic and Cellulolytic Acidobacteria From Acidic Sub-arctic Soils and Boreal Peatlands.</title>
        <authorList>
            <person name="Belova S.E."/>
            <person name="Ravin N.V."/>
            <person name="Pankratov T.A."/>
            <person name="Rakitin A.L."/>
            <person name="Ivanova A.A."/>
            <person name="Beletsky A.V."/>
            <person name="Mardanov A.V."/>
            <person name="Sinninghe Damste J.S."/>
            <person name="Dedysh S.N."/>
        </authorList>
    </citation>
    <scope>NUCLEOTIDE SEQUENCE [LARGE SCALE GENOMIC DNA]</scope>
    <source>
        <strain evidence="3">SBC82</strain>
    </source>
</reference>
<dbReference type="InterPro" id="IPR011051">
    <property type="entry name" value="RmlC_Cupin_sf"/>
</dbReference>
<dbReference type="CDD" id="cd02236">
    <property type="entry name" value="cupin_CV2614-like"/>
    <property type="match status" value="1"/>
</dbReference>
<feature type="transmembrane region" description="Helical" evidence="1">
    <location>
        <begin position="7"/>
        <end position="24"/>
    </location>
</feature>
<keyword evidence="1" id="KW-0472">Membrane</keyword>
<dbReference type="Proteomes" id="UP000253606">
    <property type="component" value="Chromosome"/>
</dbReference>
<accession>A0A2Z5G207</accession>
<dbReference type="AlphaFoldDB" id="A0A2Z5G207"/>
<dbReference type="SUPFAM" id="SSF51182">
    <property type="entry name" value="RmlC-like cupins"/>
    <property type="match status" value="1"/>
</dbReference>
<keyword evidence="1" id="KW-1133">Transmembrane helix</keyword>
<protein>
    <recommendedName>
        <fullName evidence="2">Cupin type-2 domain-containing protein</fullName>
    </recommendedName>
</protein>
<organism evidence="3 4">
    <name type="scientific">Acidisarcina polymorpha</name>
    <dbReference type="NCBI Taxonomy" id="2211140"/>
    <lineage>
        <taxon>Bacteria</taxon>
        <taxon>Pseudomonadati</taxon>
        <taxon>Acidobacteriota</taxon>
        <taxon>Terriglobia</taxon>
        <taxon>Terriglobales</taxon>
        <taxon>Acidobacteriaceae</taxon>
        <taxon>Acidisarcina</taxon>
    </lineage>
</organism>
<dbReference type="KEGG" id="abas:ACPOL_3829"/>
<feature type="domain" description="Cupin type-2" evidence="2">
    <location>
        <begin position="67"/>
        <end position="134"/>
    </location>
</feature>
<dbReference type="InterPro" id="IPR014710">
    <property type="entry name" value="RmlC-like_jellyroll"/>
</dbReference>
<evidence type="ECO:0000313" key="3">
    <source>
        <dbReference type="EMBL" id="AXC13108.1"/>
    </source>
</evidence>
<dbReference type="Pfam" id="PF07883">
    <property type="entry name" value="Cupin_2"/>
    <property type="match status" value="1"/>
</dbReference>
<dbReference type="EMBL" id="CP030840">
    <property type="protein sequence ID" value="AXC13108.1"/>
    <property type="molecule type" value="Genomic_DNA"/>
</dbReference>
<evidence type="ECO:0000256" key="1">
    <source>
        <dbReference type="SAM" id="Phobius"/>
    </source>
</evidence>
<dbReference type="OrthoDB" id="287220at2"/>
<name>A0A2Z5G207_9BACT</name>
<keyword evidence="4" id="KW-1185">Reference proteome</keyword>
<sequence>MKWLISILVKGITGILVIAMLGFPRNGFTEDDTSVKSETLLKTTTSWDGVPYASYPKGQPELTVLKITIPAHTELQWHQHPMPNAGYVLSGEITVEKKDNGEKRLITAGQVLPEMVDALHRGMTGDSPAVLIVFYAGTPGMPLVVAGK</sequence>
<proteinExistence type="predicted"/>
<dbReference type="RefSeq" id="WP_114208182.1">
    <property type="nucleotide sequence ID" value="NZ_CP030840.1"/>
</dbReference>
<evidence type="ECO:0000313" key="4">
    <source>
        <dbReference type="Proteomes" id="UP000253606"/>
    </source>
</evidence>
<keyword evidence="1" id="KW-0812">Transmembrane</keyword>